<dbReference type="InterPro" id="IPR033524">
    <property type="entry name" value="Glu/Leu/Phe/Val_DH_AS"/>
</dbReference>
<dbReference type="InterPro" id="IPR046346">
    <property type="entry name" value="Aminoacid_DH-like_N_sf"/>
</dbReference>
<proteinExistence type="inferred from homology"/>
<feature type="binding site" evidence="6">
    <location>
        <position position="186"/>
    </location>
    <ligand>
        <name>NAD(+)</name>
        <dbReference type="ChEBI" id="CHEBI:57540"/>
    </ligand>
</feature>
<dbReference type="InterPro" id="IPR033922">
    <property type="entry name" value="NAD_bind_Glu_DH"/>
</dbReference>
<gene>
    <name evidence="10" type="ORF">GACE_0946</name>
</gene>
<dbReference type="InterPro" id="IPR036291">
    <property type="entry name" value="NAD(P)-bd_dom_sf"/>
</dbReference>
<dbReference type="SUPFAM" id="SSF53223">
    <property type="entry name" value="Aminoacid dehydrogenase-like, N-terminal domain"/>
    <property type="match status" value="1"/>
</dbReference>
<dbReference type="InterPro" id="IPR006097">
    <property type="entry name" value="Glu/Leu/Phe/Val/Trp_DH_dimer"/>
</dbReference>
<dbReference type="Proteomes" id="UP000030624">
    <property type="component" value="Chromosome"/>
</dbReference>
<dbReference type="InterPro" id="IPR006095">
    <property type="entry name" value="Glu/Leu/Phe/Val/Trp_DH"/>
</dbReference>
<dbReference type="STRING" id="565033.GACE_0946"/>
<dbReference type="Gene3D" id="3.40.50.720">
    <property type="entry name" value="NAD(P)-binding Rossmann-like Domain"/>
    <property type="match status" value="1"/>
</dbReference>
<dbReference type="GO" id="GO:0004352">
    <property type="term" value="F:glutamate dehydrogenase (NAD+) activity"/>
    <property type="evidence" value="ECO:0007669"/>
    <property type="project" value="TreeGrafter"/>
</dbReference>
<keyword evidence="3 4" id="KW-0560">Oxidoreductase</keyword>
<dbReference type="PANTHER" id="PTHR11606">
    <property type="entry name" value="GLUTAMATE DEHYDROGENASE"/>
    <property type="match status" value="1"/>
</dbReference>
<evidence type="ECO:0000259" key="9">
    <source>
        <dbReference type="SMART" id="SM00839"/>
    </source>
</evidence>
<dbReference type="FunFam" id="3.40.50.10860:FF:000003">
    <property type="entry name" value="Glutamate dehydrogenase"/>
    <property type="match status" value="1"/>
</dbReference>
<evidence type="ECO:0000313" key="11">
    <source>
        <dbReference type="Proteomes" id="UP000030624"/>
    </source>
</evidence>
<dbReference type="PIRSF" id="PIRSF000185">
    <property type="entry name" value="Glu_DH"/>
    <property type="match status" value="1"/>
</dbReference>
<evidence type="ECO:0000256" key="1">
    <source>
        <dbReference type="ARBA" id="ARBA00006382"/>
    </source>
</evidence>
<dbReference type="InterPro" id="IPR014362">
    <property type="entry name" value="Glu_DH"/>
</dbReference>
<feature type="site" description="Important for catalysis" evidence="7">
    <location>
        <position position="142"/>
    </location>
</feature>
<keyword evidence="6" id="KW-0520">NAD</keyword>
<dbReference type="RefSeq" id="WP_048091581.1">
    <property type="nucleotide sequence ID" value="NZ_CP009552.1"/>
</dbReference>
<dbReference type="eggNOG" id="arCOG01352">
    <property type="taxonomic scope" value="Archaea"/>
</dbReference>
<dbReference type="GeneID" id="24797536"/>
<comment type="similarity">
    <text evidence="1 4 8">Belongs to the Glu/Leu/Phe/Val dehydrogenases family.</text>
</comment>
<dbReference type="KEGG" id="gac:GACE_0946"/>
<evidence type="ECO:0000256" key="3">
    <source>
        <dbReference type="ARBA" id="ARBA00023002"/>
    </source>
</evidence>
<name>A0A0A7GDS2_GEOAI</name>
<dbReference type="EMBL" id="CP009552">
    <property type="protein sequence ID" value="AIY89993.1"/>
    <property type="molecule type" value="Genomic_DNA"/>
</dbReference>
<feature type="binding site" evidence="6">
    <location>
        <position position="217"/>
    </location>
    <ligand>
        <name>NAD(+)</name>
        <dbReference type="ChEBI" id="CHEBI:57540"/>
    </ligand>
</feature>
<dbReference type="PROSITE" id="PS00074">
    <property type="entry name" value="GLFV_DEHYDROGENASE"/>
    <property type="match status" value="1"/>
</dbReference>
<keyword evidence="6" id="KW-0547">Nucleotide-binding</keyword>
<protein>
    <recommendedName>
        <fullName evidence="4">Glutamate dehydrogenase</fullName>
    </recommendedName>
</protein>
<dbReference type="GO" id="GO:0000166">
    <property type="term" value="F:nucleotide binding"/>
    <property type="evidence" value="ECO:0007669"/>
    <property type="project" value="UniProtKB-KW"/>
</dbReference>
<organism evidence="10 11">
    <name type="scientific">Geoglobus acetivorans</name>
    <dbReference type="NCBI Taxonomy" id="565033"/>
    <lineage>
        <taxon>Archaea</taxon>
        <taxon>Methanobacteriati</taxon>
        <taxon>Methanobacteriota</taxon>
        <taxon>Archaeoglobi</taxon>
        <taxon>Archaeoglobales</taxon>
        <taxon>Archaeoglobaceae</taxon>
        <taxon>Geoglobus</taxon>
    </lineage>
</organism>
<sequence>MNPYEMACYQLERAGEIAGIEEDIVEYLKYPDRAVEVKIPVKMDDGSLRVFTGYRVQHCGVRGPYKGGIRYHPSVNLDEVKALAMWMTWKCALVNIPFGGGKGGVRVDPKKLSIRELERLTRRYTTALIPFVGPKRDIPAPDVYTNEQVMAWIMDTYSNFKGYAVPGIVTGKPVDLGGSFGRNSATGRGVAIITRESAKAIGLELEGASVAIQGFGNVGYWAAKTLHEMGAKIVAVSDSRGGIFDEKGFDPDRVLEHKKKTGSVVGCTDTFLTNEELLELEVDILIPAAVENVINEDNVKNVRARMIVEGANGPVSPKAEEHLDNRCELIVPDILANAGGVVVSYFEWVQDLERYFWDIEKVNHELEKILVKAFNELLSIKREYDSILWRDAAMIAALKRVVDAIKIRGIFP</sequence>
<evidence type="ECO:0000256" key="4">
    <source>
        <dbReference type="PIRNR" id="PIRNR000185"/>
    </source>
</evidence>
<accession>A0A0A7GDS2</accession>
<feature type="binding site" evidence="6">
    <location>
        <position position="90"/>
    </location>
    <ligand>
        <name>substrate</name>
    </ligand>
</feature>
<dbReference type="SMART" id="SM00839">
    <property type="entry name" value="ELFV_dehydrog"/>
    <property type="match status" value="1"/>
</dbReference>
<comment type="subunit">
    <text evidence="2">Homohexamer.</text>
</comment>
<evidence type="ECO:0000256" key="7">
    <source>
        <dbReference type="PIRSR" id="PIRSR000185-3"/>
    </source>
</evidence>
<dbReference type="Pfam" id="PF02812">
    <property type="entry name" value="ELFV_dehydrog_N"/>
    <property type="match status" value="1"/>
</dbReference>
<dbReference type="HOGENOM" id="CLU_025763_1_2_2"/>
<dbReference type="Gene3D" id="3.40.50.10860">
    <property type="entry name" value="Leucine Dehydrogenase, chain A, domain 1"/>
    <property type="match status" value="1"/>
</dbReference>
<dbReference type="GO" id="GO:0006538">
    <property type="term" value="P:L-glutamate catabolic process"/>
    <property type="evidence" value="ECO:0007669"/>
    <property type="project" value="TreeGrafter"/>
</dbReference>
<dbReference type="SUPFAM" id="SSF51735">
    <property type="entry name" value="NAD(P)-binding Rossmann-fold domains"/>
    <property type="match status" value="1"/>
</dbReference>
<feature type="binding site" evidence="6">
    <location>
        <position position="66"/>
    </location>
    <ligand>
        <name>substrate</name>
    </ligand>
</feature>
<dbReference type="PRINTS" id="PR00082">
    <property type="entry name" value="GLFDHDRGNASE"/>
</dbReference>
<dbReference type="InterPro" id="IPR006096">
    <property type="entry name" value="Glu/Leu/Phe/Val/Trp_DH_C"/>
</dbReference>
<evidence type="ECO:0000313" key="10">
    <source>
        <dbReference type="EMBL" id="AIY89993.1"/>
    </source>
</evidence>
<dbReference type="CDD" id="cd01076">
    <property type="entry name" value="NAD_bind_1_Glu_DH"/>
    <property type="match status" value="1"/>
</dbReference>
<evidence type="ECO:0000256" key="5">
    <source>
        <dbReference type="PIRSR" id="PIRSR000185-1"/>
    </source>
</evidence>
<dbReference type="AlphaFoldDB" id="A0A0A7GDS2"/>
<evidence type="ECO:0000256" key="8">
    <source>
        <dbReference type="RuleBase" id="RU004417"/>
    </source>
</evidence>
<evidence type="ECO:0000256" key="2">
    <source>
        <dbReference type="ARBA" id="ARBA00011643"/>
    </source>
</evidence>
<feature type="domain" description="Glutamate/phenylalanine/leucine/valine/L-tryptophan dehydrogenase C-terminal" evidence="9">
    <location>
        <begin position="179"/>
        <end position="409"/>
    </location>
</feature>
<reference evidence="10 11" key="1">
    <citation type="journal article" date="2015" name="Appl. Environ. Microbiol.">
        <title>The Geoglobus acetivorans genome: Fe(III) reduction, acetate utilization, autotrophic growth, and degradation of aromatic compounds in a hyperthermophilic archaeon.</title>
        <authorList>
            <person name="Mardanov A.V."/>
            <person name="Slododkina G.B."/>
            <person name="Slobodkin A.I."/>
            <person name="Beletsky A.V."/>
            <person name="Gavrilov S.N."/>
            <person name="Kublanov I.V."/>
            <person name="Bonch-Osmolovskaya E.A."/>
            <person name="Skryabin K.G."/>
            <person name="Ravin N.V."/>
        </authorList>
    </citation>
    <scope>NUCLEOTIDE SEQUENCE [LARGE SCALE GENOMIC DNA]</scope>
    <source>
        <strain evidence="10 11">SBH6</strain>
    </source>
</reference>
<evidence type="ECO:0000256" key="6">
    <source>
        <dbReference type="PIRSR" id="PIRSR000185-2"/>
    </source>
</evidence>
<dbReference type="PANTHER" id="PTHR11606:SF13">
    <property type="entry name" value="GLUTAMATE DEHYDROGENASE 1, MITOCHONDRIAL"/>
    <property type="match status" value="1"/>
</dbReference>
<feature type="binding site" evidence="6">
    <location>
        <position position="344"/>
    </location>
    <ligand>
        <name>substrate</name>
    </ligand>
</feature>
<feature type="active site" description="Proton donor" evidence="5">
    <location>
        <position position="102"/>
    </location>
</feature>
<dbReference type="Pfam" id="PF00208">
    <property type="entry name" value="ELFV_dehydrog"/>
    <property type="match status" value="1"/>
</dbReference>